<dbReference type="EMBL" id="AUZX01006529">
    <property type="protein sequence ID" value="EQD63365.1"/>
    <property type="molecule type" value="Genomic_DNA"/>
</dbReference>
<reference evidence="1" key="2">
    <citation type="journal article" date="2014" name="ISME J.">
        <title>Microbial stratification in low pH oxic and suboxic macroscopic growths along an acid mine drainage.</title>
        <authorList>
            <person name="Mendez-Garcia C."/>
            <person name="Mesa V."/>
            <person name="Sprenger R.R."/>
            <person name="Richter M."/>
            <person name="Diez M.S."/>
            <person name="Solano J."/>
            <person name="Bargiela R."/>
            <person name="Golyshina O.V."/>
            <person name="Manteca A."/>
            <person name="Ramos J.L."/>
            <person name="Gallego J.R."/>
            <person name="Llorente I."/>
            <person name="Martins Dos Santos V.A."/>
            <person name="Jensen O.N."/>
            <person name="Pelaez A.I."/>
            <person name="Sanchez J."/>
            <person name="Ferrer M."/>
        </authorList>
    </citation>
    <scope>NUCLEOTIDE SEQUENCE</scope>
</reference>
<reference evidence="1" key="1">
    <citation type="submission" date="2013-08" db="EMBL/GenBank/DDBJ databases">
        <authorList>
            <person name="Mendez C."/>
            <person name="Richter M."/>
            <person name="Ferrer M."/>
            <person name="Sanchez J."/>
        </authorList>
    </citation>
    <scope>NUCLEOTIDE SEQUENCE</scope>
</reference>
<feature type="non-terminal residue" evidence="1">
    <location>
        <position position="169"/>
    </location>
</feature>
<gene>
    <name evidence="1" type="ORF">B1A_09170</name>
</gene>
<evidence type="ECO:0000313" key="1">
    <source>
        <dbReference type="EMBL" id="EQD63365.1"/>
    </source>
</evidence>
<name>T1CA79_9ZZZZ</name>
<dbReference type="AlphaFoldDB" id="T1CA79"/>
<accession>T1CA79</accession>
<proteinExistence type="predicted"/>
<organism evidence="1">
    <name type="scientific">mine drainage metagenome</name>
    <dbReference type="NCBI Taxonomy" id="410659"/>
    <lineage>
        <taxon>unclassified sequences</taxon>
        <taxon>metagenomes</taxon>
        <taxon>ecological metagenomes</taxon>
    </lineage>
</organism>
<sequence length="169" mass="18491">MAEVLRCLHVFNRQLPAAQQDNARPTVVLSLLTKELREGSHYEQAIEVLGKAYPSNDALTSGVQWLEAEFLSTLMSISSVREALEVLPQSSRLYASAAEWAKALYAAPQPLEADIGIVGRALTSRQEQVLELHRVCKAAEFADSGSSDSILATEPLLNLGKHHSKELPN</sequence>
<comment type="caution">
    <text evidence="1">The sequence shown here is derived from an EMBL/GenBank/DDBJ whole genome shotgun (WGS) entry which is preliminary data.</text>
</comment>
<protein>
    <submittedName>
        <fullName evidence="1">Uncharacterized protein</fullName>
    </submittedName>
</protein>